<dbReference type="GeneID" id="36577618"/>
<gene>
    <name evidence="2" type="ORF">M430DRAFT_73690</name>
</gene>
<feature type="non-terminal residue" evidence="2">
    <location>
        <position position="59"/>
    </location>
</feature>
<protein>
    <recommendedName>
        <fullName evidence="1">Retroviral polymerase SH3-like domain-containing protein</fullName>
    </recommendedName>
</protein>
<keyword evidence="3" id="KW-1185">Reference proteome</keyword>
<proteinExistence type="predicted"/>
<dbReference type="OrthoDB" id="3549940at2759"/>
<dbReference type="Proteomes" id="UP000241818">
    <property type="component" value="Unassembled WGS sequence"/>
</dbReference>
<dbReference type="AlphaFoldDB" id="A0A2T3BBI2"/>
<organism evidence="2 3">
    <name type="scientific">Amorphotheca resinae ATCC 22711</name>
    <dbReference type="NCBI Taxonomy" id="857342"/>
    <lineage>
        <taxon>Eukaryota</taxon>
        <taxon>Fungi</taxon>
        <taxon>Dikarya</taxon>
        <taxon>Ascomycota</taxon>
        <taxon>Pezizomycotina</taxon>
        <taxon>Leotiomycetes</taxon>
        <taxon>Helotiales</taxon>
        <taxon>Amorphothecaceae</taxon>
        <taxon>Amorphotheca</taxon>
    </lineage>
</organism>
<sequence length="59" mass="6730">KKPNILYLRILGSLTYVLIPKLRRKGKLADKANKEILIGFNSSNNFLVYVPSQNRVINS</sequence>
<dbReference type="RefSeq" id="XP_024724257.1">
    <property type="nucleotide sequence ID" value="XM_024869537.1"/>
</dbReference>
<dbReference type="Pfam" id="PF25597">
    <property type="entry name" value="SH3_retrovirus"/>
    <property type="match status" value="1"/>
</dbReference>
<dbReference type="EMBL" id="KZ679007">
    <property type="protein sequence ID" value="PSS25658.1"/>
    <property type="molecule type" value="Genomic_DNA"/>
</dbReference>
<dbReference type="InParanoid" id="A0A2T3BBI2"/>
<feature type="non-terminal residue" evidence="2">
    <location>
        <position position="1"/>
    </location>
</feature>
<accession>A0A2T3BBI2</accession>
<name>A0A2T3BBI2_AMORE</name>
<evidence type="ECO:0000313" key="2">
    <source>
        <dbReference type="EMBL" id="PSS25658.1"/>
    </source>
</evidence>
<feature type="domain" description="Retroviral polymerase SH3-like" evidence="1">
    <location>
        <begin position="13"/>
        <end position="59"/>
    </location>
</feature>
<dbReference type="InterPro" id="IPR057670">
    <property type="entry name" value="SH3_retrovirus"/>
</dbReference>
<reference evidence="2 3" key="1">
    <citation type="journal article" date="2018" name="New Phytol.">
        <title>Comparative genomics and transcriptomics depict ericoid mycorrhizal fungi as versatile saprotrophs and plant mutualists.</title>
        <authorList>
            <person name="Martino E."/>
            <person name="Morin E."/>
            <person name="Grelet G.A."/>
            <person name="Kuo A."/>
            <person name="Kohler A."/>
            <person name="Daghino S."/>
            <person name="Barry K.W."/>
            <person name="Cichocki N."/>
            <person name="Clum A."/>
            <person name="Dockter R.B."/>
            <person name="Hainaut M."/>
            <person name="Kuo R.C."/>
            <person name="LaButti K."/>
            <person name="Lindahl B.D."/>
            <person name="Lindquist E.A."/>
            <person name="Lipzen A."/>
            <person name="Khouja H.R."/>
            <person name="Magnuson J."/>
            <person name="Murat C."/>
            <person name="Ohm R.A."/>
            <person name="Singer S.W."/>
            <person name="Spatafora J.W."/>
            <person name="Wang M."/>
            <person name="Veneault-Fourrey C."/>
            <person name="Henrissat B."/>
            <person name="Grigoriev I.V."/>
            <person name="Martin F.M."/>
            <person name="Perotto S."/>
        </authorList>
    </citation>
    <scope>NUCLEOTIDE SEQUENCE [LARGE SCALE GENOMIC DNA]</scope>
    <source>
        <strain evidence="2 3">ATCC 22711</strain>
    </source>
</reference>
<evidence type="ECO:0000313" key="3">
    <source>
        <dbReference type="Proteomes" id="UP000241818"/>
    </source>
</evidence>
<evidence type="ECO:0000259" key="1">
    <source>
        <dbReference type="Pfam" id="PF25597"/>
    </source>
</evidence>